<evidence type="ECO:0000313" key="1">
    <source>
        <dbReference type="EMBL" id="CAI2374501.1"/>
    </source>
</evidence>
<gene>
    <name evidence="1" type="ORF">ECRASSUSDP1_LOCUS15854</name>
</gene>
<accession>A0AAD1XKI8</accession>
<keyword evidence="2" id="KW-1185">Reference proteome</keyword>
<comment type="caution">
    <text evidence="1">The sequence shown here is derived from an EMBL/GenBank/DDBJ whole genome shotgun (WGS) entry which is preliminary data.</text>
</comment>
<sequence>MVPIIFKLFINLETLSSLFLPFCAHPYTLWILCVKVGSSKFTNVAASREWLTYCSQTISLSKVACCSRSSSILGSTSCN</sequence>
<dbReference type="AlphaFoldDB" id="A0AAD1XKI8"/>
<proteinExistence type="predicted"/>
<evidence type="ECO:0000313" key="2">
    <source>
        <dbReference type="Proteomes" id="UP001295684"/>
    </source>
</evidence>
<dbReference type="Proteomes" id="UP001295684">
    <property type="component" value="Unassembled WGS sequence"/>
</dbReference>
<dbReference type="EMBL" id="CAMPGE010015910">
    <property type="protein sequence ID" value="CAI2374501.1"/>
    <property type="molecule type" value="Genomic_DNA"/>
</dbReference>
<organism evidence="1 2">
    <name type="scientific">Euplotes crassus</name>
    <dbReference type="NCBI Taxonomy" id="5936"/>
    <lineage>
        <taxon>Eukaryota</taxon>
        <taxon>Sar</taxon>
        <taxon>Alveolata</taxon>
        <taxon>Ciliophora</taxon>
        <taxon>Intramacronucleata</taxon>
        <taxon>Spirotrichea</taxon>
        <taxon>Hypotrichia</taxon>
        <taxon>Euplotida</taxon>
        <taxon>Euplotidae</taxon>
        <taxon>Moneuplotes</taxon>
    </lineage>
</organism>
<protein>
    <submittedName>
        <fullName evidence="1">Uncharacterized protein</fullName>
    </submittedName>
</protein>
<reference evidence="1" key="1">
    <citation type="submission" date="2023-07" db="EMBL/GenBank/DDBJ databases">
        <authorList>
            <consortium name="AG Swart"/>
            <person name="Singh M."/>
            <person name="Singh A."/>
            <person name="Seah K."/>
            <person name="Emmerich C."/>
        </authorList>
    </citation>
    <scope>NUCLEOTIDE SEQUENCE</scope>
    <source>
        <strain evidence="1">DP1</strain>
    </source>
</reference>
<name>A0AAD1XKI8_EUPCR</name>